<dbReference type="EMBL" id="JAQIZZ010000008">
    <property type="protein sequence ID" value="KAJ5524019.1"/>
    <property type="molecule type" value="Genomic_DNA"/>
</dbReference>
<feature type="compositionally biased region" description="Polar residues" evidence="1">
    <location>
        <begin position="165"/>
        <end position="181"/>
    </location>
</feature>
<dbReference type="Proteomes" id="UP001220324">
    <property type="component" value="Unassembled WGS sequence"/>
</dbReference>
<feature type="compositionally biased region" description="Polar residues" evidence="1">
    <location>
        <begin position="194"/>
        <end position="207"/>
    </location>
</feature>
<gene>
    <name evidence="2" type="ORF">N7494_010669</name>
</gene>
<evidence type="ECO:0000313" key="2">
    <source>
        <dbReference type="EMBL" id="KAJ5524019.1"/>
    </source>
</evidence>
<evidence type="ECO:0000256" key="1">
    <source>
        <dbReference type="SAM" id="MobiDB-lite"/>
    </source>
</evidence>
<protein>
    <submittedName>
        <fullName evidence="2">Uncharacterized protein</fullName>
    </submittedName>
</protein>
<feature type="region of interest" description="Disordered" evidence="1">
    <location>
        <begin position="144"/>
        <end position="209"/>
    </location>
</feature>
<sequence length="328" mass="37695">MDDHEIALANYEAGLAKYEIIMRDLKRGVRQIVQEIRRETQDAFYDYEDARTKAIEASTDDDEVRRDRLLRLRKAARQVQRDIEDTSYEVEEKMLEHIEKLSDDYETYKDRCCRLRKVSREYWRATKKSMDDFEEKFREIMRERPSSRLRGNHTKSPTLEPAVATGSSNRVATSPQSTSPSPHARVTDGGIDSAVNSEPPITQQGNESPAARKAGLCMPCFKLWRTPIEARVGEIPECVLPGIGSRRKKCEGCVERRTACTMIPPELTEILFKRKESLESSKAKGLDAAYDAMSLEQQYFIVMEKLEKEPTGFVKRKRQRPASMDMDG</sequence>
<keyword evidence="3" id="KW-1185">Reference proteome</keyword>
<accession>A0AAD6CIB9</accession>
<comment type="caution">
    <text evidence="2">The sequence shown here is derived from an EMBL/GenBank/DDBJ whole genome shotgun (WGS) entry which is preliminary data.</text>
</comment>
<dbReference type="AlphaFoldDB" id="A0AAD6CIB9"/>
<proteinExistence type="predicted"/>
<organism evidence="2 3">
    <name type="scientific">Penicillium frequentans</name>
    <dbReference type="NCBI Taxonomy" id="3151616"/>
    <lineage>
        <taxon>Eukaryota</taxon>
        <taxon>Fungi</taxon>
        <taxon>Dikarya</taxon>
        <taxon>Ascomycota</taxon>
        <taxon>Pezizomycotina</taxon>
        <taxon>Eurotiomycetes</taxon>
        <taxon>Eurotiomycetidae</taxon>
        <taxon>Eurotiales</taxon>
        <taxon>Aspergillaceae</taxon>
        <taxon>Penicillium</taxon>
    </lineage>
</organism>
<evidence type="ECO:0000313" key="3">
    <source>
        <dbReference type="Proteomes" id="UP001220324"/>
    </source>
</evidence>
<reference evidence="2 3" key="1">
    <citation type="journal article" date="2023" name="IMA Fungus">
        <title>Comparative genomic study of the Penicillium genus elucidates a diverse pangenome and 15 lateral gene transfer events.</title>
        <authorList>
            <person name="Petersen C."/>
            <person name="Sorensen T."/>
            <person name="Nielsen M.R."/>
            <person name="Sondergaard T.E."/>
            <person name="Sorensen J.L."/>
            <person name="Fitzpatrick D.A."/>
            <person name="Frisvad J.C."/>
            <person name="Nielsen K.L."/>
        </authorList>
    </citation>
    <scope>NUCLEOTIDE SEQUENCE [LARGE SCALE GENOMIC DNA]</scope>
    <source>
        <strain evidence="2 3">IBT 35679</strain>
    </source>
</reference>
<name>A0AAD6CIB9_9EURO</name>